<sequence length="114" mass="12873">MIKIGKIFLIAVMVTAIAAQQSLCQPKNRIQCLFSNLCIWNTNGICVESQVNEIIPCHNFINSEECGQYSTCTWNDLNSTCNTNACDQVDKFYICKSYRECQWVDGVGCQNRSS</sequence>
<dbReference type="GeneID" id="7840547"/>
<name>Q22GT4_TETTS</name>
<evidence type="ECO:0008006" key="4">
    <source>
        <dbReference type="Google" id="ProtNLM"/>
    </source>
</evidence>
<dbReference type="InParanoid" id="Q22GT4"/>
<dbReference type="KEGG" id="tet:TTHERM_00656220"/>
<dbReference type="EMBL" id="GG662502">
    <property type="protein sequence ID" value="EAR84590.2"/>
    <property type="molecule type" value="Genomic_DNA"/>
</dbReference>
<evidence type="ECO:0000256" key="1">
    <source>
        <dbReference type="SAM" id="SignalP"/>
    </source>
</evidence>
<feature type="signal peptide" evidence="1">
    <location>
        <begin position="1"/>
        <end position="19"/>
    </location>
</feature>
<keyword evidence="3" id="KW-1185">Reference proteome</keyword>
<protein>
    <recommendedName>
        <fullName evidence="4">Transmembrane protein</fullName>
    </recommendedName>
</protein>
<keyword evidence="1" id="KW-0732">Signal</keyword>
<feature type="chain" id="PRO_5004200790" description="Transmembrane protein" evidence="1">
    <location>
        <begin position="20"/>
        <end position="114"/>
    </location>
</feature>
<gene>
    <name evidence="2" type="ORF">TTHERM_00656220</name>
</gene>
<organism evidence="2 3">
    <name type="scientific">Tetrahymena thermophila (strain SB210)</name>
    <dbReference type="NCBI Taxonomy" id="312017"/>
    <lineage>
        <taxon>Eukaryota</taxon>
        <taxon>Sar</taxon>
        <taxon>Alveolata</taxon>
        <taxon>Ciliophora</taxon>
        <taxon>Intramacronucleata</taxon>
        <taxon>Oligohymenophorea</taxon>
        <taxon>Hymenostomatida</taxon>
        <taxon>Tetrahymenina</taxon>
        <taxon>Tetrahymenidae</taxon>
        <taxon>Tetrahymena</taxon>
    </lineage>
</organism>
<dbReference type="Proteomes" id="UP000009168">
    <property type="component" value="Unassembled WGS sequence"/>
</dbReference>
<evidence type="ECO:0000313" key="3">
    <source>
        <dbReference type="Proteomes" id="UP000009168"/>
    </source>
</evidence>
<evidence type="ECO:0000313" key="2">
    <source>
        <dbReference type="EMBL" id="EAR84590.2"/>
    </source>
</evidence>
<dbReference type="HOGENOM" id="CLU_2283108_0_0_1"/>
<accession>Q22GT4</accession>
<reference evidence="3" key="1">
    <citation type="journal article" date="2006" name="PLoS Biol.">
        <title>Macronuclear genome sequence of the ciliate Tetrahymena thermophila, a model eukaryote.</title>
        <authorList>
            <person name="Eisen J.A."/>
            <person name="Coyne R.S."/>
            <person name="Wu M."/>
            <person name="Wu D."/>
            <person name="Thiagarajan M."/>
            <person name="Wortman J.R."/>
            <person name="Badger J.H."/>
            <person name="Ren Q."/>
            <person name="Amedeo P."/>
            <person name="Jones K.M."/>
            <person name="Tallon L.J."/>
            <person name="Delcher A.L."/>
            <person name="Salzberg S.L."/>
            <person name="Silva J.C."/>
            <person name="Haas B.J."/>
            <person name="Majoros W.H."/>
            <person name="Farzad M."/>
            <person name="Carlton J.M."/>
            <person name="Smith R.K. Jr."/>
            <person name="Garg J."/>
            <person name="Pearlman R.E."/>
            <person name="Karrer K.M."/>
            <person name="Sun L."/>
            <person name="Manning G."/>
            <person name="Elde N.C."/>
            <person name="Turkewitz A.P."/>
            <person name="Asai D.J."/>
            <person name="Wilkes D.E."/>
            <person name="Wang Y."/>
            <person name="Cai H."/>
            <person name="Collins K."/>
            <person name="Stewart B.A."/>
            <person name="Lee S.R."/>
            <person name="Wilamowska K."/>
            <person name="Weinberg Z."/>
            <person name="Ruzzo W.L."/>
            <person name="Wloga D."/>
            <person name="Gaertig J."/>
            <person name="Frankel J."/>
            <person name="Tsao C.-C."/>
            <person name="Gorovsky M.A."/>
            <person name="Keeling P.J."/>
            <person name="Waller R.F."/>
            <person name="Patron N.J."/>
            <person name="Cherry J.M."/>
            <person name="Stover N.A."/>
            <person name="Krieger C.J."/>
            <person name="del Toro C."/>
            <person name="Ryder H.F."/>
            <person name="Williamson S.C."/>
            <person name="Barbeau R.A."/>
            <person name="Hamilton E.P."/>
            <person name="Orias E."/>
        </authorList>
    </citation>
    <scope>NUCLEOTIDE SEQUENCE [LARGE SCALE GENOMIC DNA]</scope>
    <source>
        <strain evidence="3">SB210</strain>
    </source>
</reference>
<dbReference type="AlphaFoldDB" id="Q22GT4"/>
<dbReference type="RefSeq" id="XP_001032253.2">
    <property type="nucleotide sequence ID" value="XM_001032253.2"/>
</dbReference>
<proteinExistence type="predicted"/>